<accession>A0ABV6B6G7</accession>
<keyword evidence="1" id="KW-0812">Transmembrane</keyword>
<dbReference type="SUPFAM" id="SSF51735">
    <property type="entry name" value="NAD(P)-binding Rossmann-fold domains"/>
    <property type="match status" value="1"/>
</dbReference>
<feature type="domain" description="NAD(P)-binding" evidence="2">
    <location>
        <begin position="9"/>
        <end position="141"/>
    </location>
</feature>
<keyword evidence="1" id="KW-0472">Membrane</keyword>
<evidence type="ECO:0000313" key="4">
    <source>
        <dbReference type="Proteomes" id="UP001589733"/>
    </source>
</evidence>
<dbReference type="PANTHER" id="PTHR12126">
    <property type="entry name" value="NADH-UBIQUINONE OXIDOREDUCTASE 39 KDA SUBUNIT-RELATED"/>
    <property type="match status" value="1"/>
</dbReference>
<dbReference type="InterPro" id="IPR036291">
    <property type="entry name" value="NAD(P)-bd_dom_sf"/>
</dbReference>
<dbReference type="Pfam" id="PF13460">
    <property type="entry name" value="NAD_binding_10"/>
    <property type="match status" value="1"/>
</dbReference>
<evidence type="ECO:0000313" key="3">
    <source>
        <dbReference type="EMBL" id="MFB9995356.1"/>
    </source>
</evidence>
<sequence length="290" mass="32427">MHKRILMTGATGNTGLLTLECLKMLQPDMTILALIRQTTNSAPLQKLGIPWHVCDLDRPETYLDVVQPNDVLLETANLRHARSMLPALAEVGVNRAFCVTTTGVFSKHHSYSALYREIEDEMRRSPVEVTLLRPSMIYGNERDHNMHKLLRWIAKFPVYPVFGSGQALMQPVHVEDLAYGIAQAVVQNVSGEFNLAGPEAVPYRKIVDDAFHAVGRRGLMVFVPVAPVAALVGLLSRMPRFPLKHEQIIRLQEDKAFDISLAQRELAYRPRPFSTGIAQEAVSLRSAGRL</sequence>
<dbReference type="EMBL" id="JBHLYR010000086">
    <property type="protein sequence ID" value="MFB9995356.1"/>
    <property type="molecule type" value="Genomic_DNA"/>
</dbReference>
<dbReference type="InterPro" id="IPR016040">
    <property type="entry name" value="NAD(P)-bd_dom"/>
</dbReference>
<protein>
    <submittedName>
        <fullName evidence="3">NAD-dependent epimerase/dehydratase family protein</fullName>
    </submittedName>
</protein>
<evidence type="ECO:0000259" key="2">
    <source>
        <dbReference type="Pfam" id="PF13460"/>
    </source>
</evidence>
<organism evidence="3 4">
    <name type="scientific">Deinococcus oregonensis</name>
    <dbReference type="NCBI Taxonomy" id="1805970"/>
    <lineage>
        <taxon>Bacteria</taxon>
        <taxon>Thermotogati</taxon>
        <taxon>Deinococcota</taxon>
        <taxon>Deinococci</taxon>
        <taxon>Deinococcales</taxon>
        <taxon>Deinococcaceae</taxon>
        <taxon>Deinococcus</taxon>
    </lineage>
</organism>
<comment type="caution">
    <text evidence="3">The sequence shown here is derived from an EMBL/GenBank/DDBJ whole genome shotgun (WGS) entry which is preliminary data.</text>
</comment>
<gene>
    <name evidence="3" type="ORF">ACFFLM_25780</name>
</gene>
<dbReference type="RefSeq" id="WP_380017211.1">
    <property type="nucleotide sequence ID" value="NZ_JBHLYR010000086.1"/>
</dbReference>
<feature type="transmembrane region" description="Helical" evidence="1">
    <location>
        <begin position="218"/>
        <end position="235"/>
    </location>
</feature>
<reference evidence="3 4" key="1">
    <citation type="submission" date="2024-09" db="EMBL/GenBank/DDBJ databases">
        <authorList>
            <person name="Sun Q."/>
            <person name="Mori K."/>
        </authorList>
    </citation>
    <scope>NUCLEOTIDE SEQUENCE [LARGE SCALE GENOMIC DNA]</scope>
    <source>
        <strain evidence="3 4">JCM 13503</strain>
    </source>
</reference>
<dbReference type="Proteomes" id="UP001589733">
    <property type="component" value="Unassembled WGS sequence"/>
</dbReference>
<evidence type="ECO:0000256" key="1">
    <source>
        <dbReference type="SAM" id="Phobius"/>
    </source>
</evidence>
<dbReference type="PANTHER" id="PTHR12126:SF11">
    <property type="entry name" value="NADH DEHYDROGENASE [UBIQUINONE] 1 ALPHA SUBCOMPLEX SUBUNIT 9, MITOCHONDRIAL"/>
    <property type="match status" value="1"/>
</dbReference>
<dbReference type="InterPro" id="IPR051207">
    <property type="entry name" value="ComplexI_NDUFA9_subunit"/>
</dbReference>
<keyword evidence="4" id="KW-1185">Reference proteome</keyword>
<name>A0ABV6B6G7_9DEIO</name>
<dbReference type="Gene3D" id="3.40.50.720">
    <property type="entry name" value="NAD(P)-binding Rossmann-like Domain"/>
    <property type="match status" value="1"/>
</dbReference>
<proteinExistence type="predicted"/>
<keyword evidence="1" id="KW-1133">Transmembrane helix</keyword>